<dbReference type="GO" id="GO:0004222">
    <property type="term" value="F:metalloendopeptidase activity"/>
    <property type="evidence" value="ECO:0007669"/>
    <property type="project" value="UniProtKB-UniRule"/>
</dbReference>
<sequence length="125" mass="14441">MEHNFNKIATLNQGTPYDYGSVMQYHKYAFSRNNQPTMVPIPNSNVSFGNAKEMSRNDIARLNTLYSCCECAHERTVNIHVTLSAVCVHHSVFDLIHLCAVHRYRRSPLRCPDRTQQREDCLLQT</sequence>
<dbReference type="EMBL" id="JBCEZU010000001">
    <property type="protein sequence ID" value="KAK9542528.1"/>
    <property type="molecule type" value="Genomic_DNA"/>
</dbReference>
<keyword evidence="2" id="KW-0482">Metalloprotease</keyword>
<comment type="cofactor">
    <cofactor evidence="2">
        <name>Zn(2+)</name>
        <dbReference type="ChEBI" id="CHEBI:29105"/>
    </cofactor>
    <text evidence="2">Binds 1 zinc ion per subunit.</text>
</comment>
<evidence type="ECO:0000313" key="5">
    <source>
        <dbReference type="Proteomes" id="UP001488805"/>
    </source>
</evidence>
<dbReference type="PROSITE" id="PS51864">
    <property type="entry name" value="ASTACIN"/>
    <property type="match status" value="1"/>
</dbReference>
<dbReference type="PANTHER" id="PTHR10127:SF779">
    <property type="entry name" value="METALLOENDOPEPTIDASE"/>
    <property type="match status" value="1"/>
</dbReference>
<dbReference type="Gene3D" id="3.40.390.10">
    <property type="entry name" value="Collagenase (Catalytic Domain)"/>
    <property type="match status" value="1"/>
</dbReference>
<dbReference type="AlphaFoldDB" id="A0AAW1G6Y2"/>
<name>A0AAW1G6Y2_ZOAVI</name>
<keyword evidence="2" id="KW-0862">Zinc</keyword>
<dbReference type="EC" id="3.4.24.-" evidence="2"/>
<dbReference type="GO" id="GO:0046872">
    <property type="term" value="F:metal ion binding"/>
    <property type="evidence" value="ECO:0007669"/>
    <property type="project" value="UniProtKB-KW"/>
</dbReference>
<dbReference type="Proteomes" id="UP001488805">
    <property type="component" value="Unassembled WGS sequence"/>
</dbReference>
<dbReference type="PANTHER" id="PTHR10127">
    <property type="entry name" value="DISCOIDIN, CUB, EGF, LAMININ , AND ZINC METALLOPROTEASE DOMAIN CONTAINING"/>
    <property type="match status" value="1"/>
</dbReference>
<comment type="caution">
    <text evidence="1">Lacks conserved residue(s) required for the propagation of feature annotation.</text>
</comment>
<organism evidence="4 5">
    <name type="scientific">Zoarces viviparus</name>
    <name type="common">Viviparous eelpout</name>
    <name type="synonym">Blennius viviparus</name>
    <dbReference type="NCBI Taxonomy" id="48416"/>
    <lineage>
        <taxon>Eukaryota</taxon>
        <taxon>Metazoa</taxon>
        <taxon>Chordata</taxon>
        <taxon>Craniata</taxon>
        <taxon>Vertebrata</taxon>
        <taxon>Euteleostomi</taxon>
        <taxon>Actinopterygii</taxon>
        <taxon>Neopterygii</taxon>
        <taxon>Teleostei</taxon>
        <taxon>Neoteleostei</taxon>
        <taxon>Acanthomorphata</taxon>
        <taxon>Eupercaria</taxon>
        <taxon>Perciformes</taxon>
        <taxon>Cottioidei</taxon>
        <taxon>Zoarcales</taxon>
        <taxon>Zoarcidae</taxon>
        <taxon>Zoarcinae</taxon>
        <taxon>Zoarces</taxon>
    </lineage>
</organism>
<comment type="caution">
    <text evidence="4">The sequence shown here is derived from an EMBL/GenBank/DDBJ whole genome shotgun (WGS) entry which is preliminary data.</text>
</comment>
<proteinExistence type="predicted"/>
<dbReference type="SUPFAM" id="SSF55486">
    <property type="entry name" value="Metalloproteases ('zincins'), catalytic domain"/>
    <property type="match status" value="1"/>
</dbReference>
<feature type="domain" description="Peptidase M12A" evidence="3">
    <location>
        <begin position="1"/>
        <end position="70"/>
    </location>
</feature>
<accession>A0AAW1G6Y2</accession>
<evidence type="ECO:0000256" key="2">
    <source>
        <dbReference type="RuleBase" id="RU361183"/>
    </source>
</evidence>
<keyword evidence="2" id="KW-0645">Protease</keyword>
<evidence type="ECO:0000313" key="4">
    <source>
        <dbReference type="EMBL" id="KAK9542528.1"/>
    </source>
</evidence>
<gene>
    <name evidence="4" type="ORF">VZT92_000383</name>
</gene>
<protein>
    <recommendedName>
        <fullName evidence="2">Metalloendopeptidase</fullName>
        <ecNumber evidence="2">3.4.24.-</ecNumber>
    </recommendedName>
</protein>
<dbReference type="InterPro" id="IPR024079">
    <property type="entry name" value="MetalloPept_cat_dom_sf"/>
</dbReference>
<keyword evidence="5" id="KW-1185">Reference proteome</keyword>
<keyword evidence="2" id="KW-0378">Hydrolase</keyword>
<dbReference type="InterPro" id="IPR001506">
    <property type="entry name" value="Peptidase_M12A"/>
</dbReference>
<dbReference type="Pfam" id="PF01400">
    <property type="entry name" value="Astacin"/>
    <property type="match status" value="1"/>
</dbReference>
<evidence type="ECO:0000256" key="1">
    <source>
        <dbReference type="PROSITE-ProRule" id="PRU01211"/>
    </source>
</evidence>
<reference evidence="4 5" key="1">
    <citation type="journal article" date="2024" name="Genome Biol. Evol.">
        <title>Chromosome-level genome assembly of the viviparous eelpout Zoarces viviparus.</title>
        <authorList>
            <person name="Fuhrmann N."/>
            <person name="Brasseur M.V."/>
            <person name="Bakowski C.E."/>
            <person name="Podsiadlowski L."/>
            <person name="Prost S."/>
            <person name="Krehenwinkel H."/>
            <person name="Mayer C."/>
        </authorList>
    </citation>
    <scope>NUCLEOTIDE SEQUENCE [LARGE SCALE GENOMIC DNA]</scope>
    <source>
        <strain evidence="4">NO-MEL_2022_Ind0_liver</strain>
    </source>
</reference>
<dbReference type="PRINTS" id="PR00480">
    <property type="entry name" value="ASTACIN"/>
</dbReference>
<dbReference type="GO" id="GO:0006508">
    <property type="term" value="P:proteolysis"/>
    <property type="evidence" value="ECO:0007669"/>
    <property type="project" value="UniProtKB-KW"/>
</dbReference>
<keyword evidence="2" id="KW-0479">Metal-binding</keyword>
<evidence type="ECO:0000259" key="3">
    <source>
        <dbReference type="PROSITE" id="PS51864"/>
    </source>
</evidence>